<evidence type="ECO:0000313" key="1">
    <source>
        <dbReference type="EMBL" id="RYU92984.1"/>
    </source>
</evidence>
<keyword evidence="2" id="KW-1185">Reference proteome</keyword>
<dbReference type="EMBL" id="SEWF01000062">
    <property type="protein sequence ID" value="RYU92984.1"/>
    <property type="molecule type" value="Genomic_DNA"/>
</dbReference>
<comment type="caution">
    <text evidence="1">The sequence shown here is derived from an EMBL/GenBank/DDBJ whole genome shotgun (WGS) entry which is preliminary data.</text>
</comment>
<sequence>MGNLHFTATIDAASFNKTLTDIEKRIKQIGEPDNGEPFLRPTSLLGAKAFVQTFGEINSGVITLRSEFRLLNQELKEFDTTPMDESLEDFKKRIEEIKNQTVSLTAYLLKLNEEYAKLGSTEQDTQKKKILSVKITEVEDSRKKAFDEFITKLEKDEKNQIKIQGKYNDLRAALDKQYADKKTETYDKALRKINEDEKIALQEAIKQNSEAYKELGKTLIGPEDEVLKSKIKNTRKVLAELSKSGLQNSEEYKKQFLSLIELQEKLLRNQIGYLSSVGKLFSGIKKENGGVLKMMSDLGDVVVEASTVLDKSSKFGKIISERNLAIQNAKEPVQVAKAVQDSKEAINKEASLLIVEKAIEFINDLAAAIQQYDKKKKAYYQSVAQQQAYYNKLLNDEIRLKTESENIFAADTGSQIEDAISARTDALEKFNSAMDTLNDSGKAKDGVTVGLSGKNFIKGITSGLFGVAKLFETEDKLVGILDKYPALYDKAVGGVKGFNKELAQSLIASNAVDEATKQQLQTTLDWVNQYDLAQKQLQDSILSLTGQVGEDLKNALVDAFKTGQSAAEALGNTIDKIIENIVIQTLYTELLKPVITQFGKDVEASYGVDENGKPGDGTIEDDLNRFYANALPATDQFLKDMELHKNKFKDLGFDIFNKTDSNANGLSGSIKSITEETAGVLEGQMNAIRMTQATNLEVNRSQLLALTQIANNSEYLKHLELLKSIDKKLSTTNELRAAGIE</sequence>
<dbReference type="RefSeq" id="WP_130023865.1">
    <property type="nucleotide sequence ID" value="NZ_SEWF01000062.1"/>
</dbReference>
<protein>
    <submittedName>
        <fullName evidence="1">Uncharacterized protein</fullName>
    </submittedName>
</protein>
<accession>A0A4Q5LTU2</accession>
<name>A0A4Q5LTU2_9BACT</name>
<dbReference type="OrthoDB" id="1414895at2"/>
<gene>
    <name evidence="1" type="ORF">EWM59_24410</name>
</gene>
<proteinExistence type="predicted"/>
<dbReference type="Proteomes" id="UP000293162">
    <property type="component" value="Unassembled WGS sequence"/>
</dbReference>
<evidence type="ECO:0000313" key="2">
    <source>
        <dbReference type="Proteomes" id="UP000293162"/>
    </source>
</evidence>
<organism evidence="1 2">
    <name type="scientific">Emticicia agri</name>
    <dbReference type="NCBI Taxonomy" id="2492393"/>
    <lineage>
        <taxon>Bacteria</taxon>
        <taxon>Pseudomonadati</taxon>
        <taxon>Bacteroidota</taxon>
        <taxon>Cytophagia</taxon>
        <taxon>Cytophagales</taxon>
        <taxon>Leadbetterellaceae</taxon>
        <taxon>Emticicia</taxon>
    </lineage>
</organism>
<reference evidence="1 2" key="1">
    <citation type="submission" date="2019-02" db="EMBL/GenBank/DDBJ databases">
        <title>Bacterial novel species Emticicia sp. 17J42-9 isolated from soil.</title>
        <authorList>
            <person name="Jung H.-Y."/>
        </authorList>
    </citation>
    <scope>NUCLEOTIDE SEQUENCE [LARGE SCALE GENOMIC DNA]</scope>
    <source>
        <strain evidence="1 2">17J42-9</strain>
    </source>
</reference>
<dbReference type="AlphaFoldDB" id="A0A4Q5LTU2"/>